<evidence type="ECO:0000313" key="2">
    <source>
        <dbReference type="Proteomes" id="UP000793456"/>
    </source>
</evidence>
<reference evidence="1" key="1">
    <citation type="submission" date="2018-11" db="EMBL/GenBank/DDBJ databases">
        <title>The sequence and de novo assembly of Larimichthys crocea genome using PacBio and Hi-C technologies.</title>
        <authorList>
            <person name="Xu P."/>
            <person name="Chen B."/>
            <person name="Zhou Z."/>
            <person name="Ke Q."/>
            <person name="Wu Y."/>
            <person name="Bai H."/>
            <person name="Pu F."/>
        </authorList>
    </citation>
    <scope>NUCLEOTIDE SEQUENCE</scope>
    <source>
        <tissue evidence="1">Muscle</tissue>
    </source>
</reference>
<gene>
    <name evidence="1" type="ORF">E3U43_015428</name>
</gene>
<organism evidence="1 2">
    <name type="scientific">Larimichthys crocea</name>
    <name type="common">Large yellow croaker</name>
    <name type="synonym">Pseudosciaena crocea</name>
    <dbReference type="NCBI Taxonomy" id="215358"/>
    <lineage>
        <taxon>Eukaryota</taxon>
        <taxon>Metazoa</taxon>
        <taxon>Chordata</taxon>
        <taxon>Craniata</taxon>
        <taxon>Vertebrata</taxon>
        <taxon>Euteleostomi</taxon>
        <taxon>Actinopterygii</taxon>
        <taxon>Neopterygii</taxon>
        <taxon>Teleostei</taxon>
        <taxon>Neoteleostei</taxon>
        <taxon>Acanthomorphata</taxon>
        <taxon>Eupercaria</taxon>
        <taxon>Sciaenidae</taxon>
        <taxon>Larimichthys</taxon>
    </lineage>
</organism>
<sequence>MYPSSAVASPGIFLRKMGYAECNMDSRIGSVSSGLGCSRGMRGQPSKSSPFCPPSSSKLTQSIIKDHMVSHYKKVYSAKAAIDASVPKSLIHSVKYNDRIKQERLEERGSSSLSPLSFTEG</sequence>
<accession>A0ACD3RPZ1</accession>
<name>A0ACD3RPZ1_LARCR</name>
<dbReference type="Proteomes" id="UP000793456">
    <property type="component" value="Chromosome III"/>
</dbReference>
<dbReference type="EMBL" id="CM011676">
    <property type="protein sequence ID" value="TMS21455.1"/>
    <property type="molecule type" value="Genomic_DNA"/>
</dbReference>
<proteinExistence type="predicted"/>
<protein>
    <submittedName>
        <fullName evidence="1">Uncharacterized protein</fullName>
    </submittedName>
</protein>
<evidence type="ECO:0000313" key="1">
    <source>
        <dbReference type="EMBL" id="TMS21455.1"/>
    </source>
</evidence>
<keyword evidence="2" id="KW-1185">Reference proteome</keyword>
<comment type="caution">
    <text evidence="1">The sequence shown here is derived from an EMBL/GenBank/DDBJ whole genome shotgun (WGS) entry which is preliminary data.</text>
</comment>